<dbReference type="RefSeq" id="WP_136643048.1">
    <property type="nucleotide sequence ID" value="NZ_QYRT01000034.1"/>
</dbReference>
<comment type="caution">
    <text evidence="2">The sequence shown here is derived from an EMBL/GenBank/DDBJ whole genome shotgun (WGS) entry which is preliminary data.</text>
</comment>
<evidence type="ECO:0000313" key="3">
    <source>
        <dbReference type="Proteomes" id="UP000306192"/>
    </source>
</evidence>
<evidence type="ECO:0000313" key="2">
    <source>
        <dbReference type="EMBL" id="TIH33571.1"/>
    </source>
</evidence>
<keyword evidence="1" id="KW-1133">Transmembrane helix</keyword>
<feature type="transmembrane region" description="Helical" evidence="1">
    <location>
        <begin position="81"/>
        <end position="106"/>
    </location>
</feature>
<sequence>MSDTVMKPAAAGGSAGSGRLYRRLLRRETHSPKSGLAIVLAVIAILMLVYVGTECVLRLLGQPALLVAPARLAQAVIDAPTYPAGALIAGGIVAAVIGVALVIGAFGGGRRARHTLPGSRAATVVDNEVIASALARHAAKAAHASADNTMVSVSHRTAVVRLTPTSGRPVDRDAVVRAVDEQLASYEVKPGIRSRVIIREHGKVGA</sequence>
<accession>A0A4T2BT06</accession>
<keyword evidence="1" id="KW-0812">Transmembrane</keyword>
<evidence type="ECO:0000256" key="1">
    <source>
        <dbReference type="SAM" id="Phobius"/>
    </source>
</evidence>
<gene>
    <name evidence="2" type="ORF">D4765_14705</name>
</gene>
<reference evidence="2 3" key="1">
    <citation type="journal article" date="2019" name="Microorganisms">
        <title>Systematic Affiliation and Genome Analysis of Subtercola vilae DB165(T) with Particular Emphasis on Cold Adaptation of an Isolate from a High-Altitude Cold Volcano Lake.</title>
        <authorList>
            <person name="Villalobos A.S."/>
            <person name="Wiese J."/>
            <person name="Imhoff J.F."/>
            <person name="Dorador C."/>
            <person name="Keller A."/>
            <person name="Hentschel U."/>
        </authorList>
    </citation>
    <scope>NUCLEOTIDE SEQUENCE [LARGE SCALE GENOMIC DNA]</scope>
    <source>
        <strain evidence="2 3">DB165</strain>
    </source>
</reference>
<keyword evidence="3" id="KW-1185">Reference proteome</keyword>
<dbReference type="AlphaFoldDB" id="A0A4T2BT06"/>
<dbReference type="Proteomes" id="UP000306192">
    <property type="component" value="Unassembled WGS sequence"/>
</dbReference>
<keyword evidence="1" id="KW-0472">Membrane</keyword>
<dbReference type="OrthoDB" id="5126451at2"/>
<feature type="transmembrane region" description="Helical" evidence="1">
    <location>
        <begin position="36"/>
        <end position="61"/>
    </location>
</feature>
<organism evidence="2 3">
    <name type="scientific">Subtercola vilae</name>
    <dbReference type="NCBI Taxonomy" id="2056433"/>
    <lineage>
        <taxon>Bacteria</taxon>
        <taxon>Bacillati</taxon>
        <taxon>Actinomycetota</taxon>
        <taxon>Actinomycetes</taxon>
        <taxon>Micrococcales</taxon>
        <taxon>Microbacteriaceae</taxon>
        <taxon>Subtercola</taxon>
    </lineage>
</organism>
<protein>
    <submittedName>
        <fullName evidence="2">Uncharacterized protein</fullName>
    </submittedName>
</protein>
<dbReference type="EMBL" id="QYRT01000034">
    <property type="protein sequence ID" value="TIH33571.1"/>
    <property type="molecule type" value="Genomic_DNA"/>
</dbReference>
<name>A0A4T2BT06_9MICO</name>
<proteinExistence type="predicted"/>